<reference evidence="7" key="1">
    <citation type="submission" date="2011-08" db="EMBL/GenBank/DDBJ databases">
        <title>The draft genome of Latimeria chalumnae.</title>
        <authorList>
            <person name="Di Palma F."/>
            <person name="Alfoldi J."/>
            <person name="Johnson J."/>
            <person name="Berlin A."/>
            <person name="Gnerre S."/>
            <person name="Jaffe D."/>
            <person name="MacCallum I."/>
            <person name="Young S."/>
            <person name="Walker B.J."/>
            <person name="Lander E."/>
            <person name="Lindblad-Toh K."/>
        </authorList>
    </citation>
    <scope>NUCLEOTIDE SEQUENCE [LARGE SCALE GENOMIC DNA]</scope>
    <source>
        <strain evidence="7">Wild caught</strain>
    </source>
</reference>
<feature type="transmembrane region" description="Helical" evidence="5">
    <location>
        <begin position="168"/>
        <end position="189"/>
    </location>
</feature>
<dbReference type="Ensembl" id="ENSLACT00000005937.1">
    <property type="protein sequence ID" value="ENSLACP00000005885.1"/>
    <property type="gene ID" value="ENSLACG00000005226.1"/>
</dbReference>
<evidence type="ECO:0000256" key="1">
    <source>
        <dbReference type="ARBA" id="ARBA00004141"/>
    </source>
</evidence>
<name>H3A8B4_LATCH</name>
<reference evidence="6" key="3">
    <citation type="submission" date="2025-09" db="UniProtKB">
        <authorList>
            <consortium name="Ensembl"/>
        </authorList>
    </citation>
    <scope>IDENTIFICATION</scope>
</reference>
<dbReference type="HOGENOM" id="CLU_054316_0_1_1"/>
<dbReference type="Pfam" id="PF03619">
    <property type="entry name" value="Solute_trans_a"/>
    <property type="match status" value="1"/>
</dbReference>
<evidence type="ECO:0008006" key="8">
    <source>
        <dbReference type="Google" id="ProtNLM"/>
    </source>
</evidence>
<gene>
    <name evidence="6" type="primary">LOC102366871</name>
</gene>
<keyword evidence="3 5" id="KW-1133">Transmembrane helix</keyword>
<dbReference type="GO" id="GO:0016020">
    <property type="term" value="C:membrane"/>
    <property type="evidence" value="ECO:0007669"/>
    <property type="project" value="UniProtKB-SubCell"/>
</dbReference>
<evidence type="ECO:0000313" key="7">
    <source>
        <dbReference type="Proteomes" id="UP000008672"/>
    </source>
</evidence>
<dbReference type="EMBL" id="AFYH01093190">
    <property type="status" value="NOT_ANNOTATED_CDS"/>
    <property type="molecule type" value="Genomic_DNA"/>
</dbReference>
<evidence type="ECO:0000313" key="6">
    <source>
        <dbReference type="Ensembl" id="ENSLACP00000005885.1"/>
    </source>
</evidence>
<feature type="transmembrane region" description="Helical" evidence="5">
    <location>
        <begin position="209"/>
        <end position="230"/>
    </location>
</feature>
<feature type="transmembrane region" description="Helical" evidence="5">
    <location>
        <begin position="132"/>
        <end position="156"/>
    </location>
</feature>
<feature type="transmembrane region" description="Helical" evidence="5">
    <location>
        <begin position="6"/>
        <end position="29"/>
    </location>
</feature>
<protein>
    <recommendedName>
        <fullName evidence="8">Organic solute transporter subunit alpha</fullName>
    </recommendedName>
</protein>
<dbReference type="EMBL" id="AFYH01093192">
    <property type="status" value="NOT_ANNOTATED_CDS"/>
    <property type="molecule type" value="Genomic_DNA"/>
</dbReference>
<comment type="subcellular location">
    <subcellularLocation>
        <location evidence="1">Membrane</location>
        <topology evidence="1">Multi-pass membrane protein</topology>
    </subcellularLocation>
</comment>
<dbReference type="Proteomes" id="UP000008672">
    <property type="component" value="Unassembled WGS sequence"/>
</dbReference>
<dbReference type="EMBL" id="AFYH01093193">
    <property type="status" value="NOT_ANNOTATED_CDS"/>
    <property type="molecule type" value="Genomic_DNA"/>
</dbReference>
<dbReference type="PANTHER" id="PTHR23423">
    <property type="entry name" value="ORGANIC SOLUTE TRANSPORTER-RELATED"/>
    <property type="match status" value="1"/>
</dbReference>
<proteinExistence type="predicted"/>
<feature type="transmembrane region" description="Helical" evidence="5">
    <location>
        <begin position="68"/>
        <end position="86"/>
    </location>
</feature>
<evidence type="ECO:0000256" key="4">
    <source>
        <dbReference type="ARBA" id="ARBA00023136"/>
    </source>
</evidence>
<keyword evidence="4 5" id="KW-0472">Membrane</keyword>
<feature type="transmembrane region" description="Helical" evidence="5">
    <location>
        <begin position="250"/>
        <end position="270"/>
    </location>
</feature>
<keyword evidence="2 5" id="KW-0812">Transmembrane</keyword>
<dbReference type="FunCoup" id="H3A8B4">
    <property type="interactions" value="31"/>
</dbReference>
<dbReference type="AlphaFoldDB" id="H3A8B4"/>
<dbReference type="eggNOG" id="ENOG502QVWH">
    <property type="taxonomic scope" value="Eukaryota"/>
</dbReference>
<sequence length="310" mass="34616">LDITGIILFAVLTIMTAVALLVYVEEVVYIYKKIPTSKRSIVMWVNATAPAIASTSCIGMWIPRATVFTDYTTAIFFSIVVHKFLVMMIKECGGQKAFLKRFQNERFKLYTGPFCCCCLCLPSASMTRRTLFILKLGTFQFTFLRPILIFILIVLWSDQGFQGAGPEGSAALLINILVGISTITALYPVSIMFTQVRLILASQGIVPKFVLYQFIVILSQLQTFIISTVASNGHIVCAPPLSGKARASYMSQQLLIMEMFIITILSRFYYRRRYEDVDAVEAQAKESADNKENTQIGLNILAIEDGTQSV</sequence>
<dbReference type="GeneTree" id="ENSGT00940000163831"/>
<evidence type="ECO:0000256" key="3">
    <source>
        <dbReference type="ARBA" id="ARBA00022989"/>
    </source>
</evidence>
<dbReference type="InParanoid" id="H3A8B4"/>
<dbReference type="SMART" id="SM01417">
    <property type="entry name" value="Solute_trans_a"/>
    <property type="match status" value="1"/>
</dbReference>
<dbReference type="OMA" id="MMMIKEC"/>
<organism evidence="6 7">
    <name type="scientific">Latimeria chalumnae</name>
    <name type="common">Coelacanth</name>
    <dbReference type="NCBI Taxonomy" id="7897"/>
    <lineage>
        <taxon>Eukaryota</taxon>
        <taxon>Metazoa</taxon>
        <taxon>Chordata</taxon>
        <taxon>Craniata</taxon>
        <taxon>Vertebrata</taxon>
        <taxon>Euteleostomi</taxon>
        <taxon>Coelacanthiformes</taxon>
        <taxon>Coelacanthidae</taxon>
        <taxon>Latimeria</taxon>
    </lineage>
</organism>
<keyword evidence="7" id="KW-1185">Reference proteome</keyword>
<accession>H3A8B4</accession>
<evidence type="ECO:0000256" key="5">
    <source>
        <dbReference type="SAM" id="Phobius"/>
    </source>
</evidence>
<evidence type="ECO:0000256" key="2">
    <source>
        <dbReference type="ARBA" id="ARBA00022692"/>
    </source>
</evidence>
<feature type="transmembrane region" description="Helical" evidence="5">
    <location>
        <begin position="41"/>
        <end position="62"/>
    </location>
</feature>
<reference evidence="6" key="2">
    <citation type="submission" date="2025-08" db="UniProtKB">
        <authorList>
            <consortium name="Ensembl"/>
        </authorList>
    </citation>
    <scope>IDENTIFICATION</scope>
</reference>
<dbReference type="InterPro" id="IPR005178">
    <property type="entry name" value="Ostalpha/TMEM184C"/>
</dbReference>
<dbReference type="Bgee" id="ENSLACG00000005226">
    <property type="expression patterns" value="Expressed in mesonephros"/>
</dbReference>
<dbReference type="EMBL" id="AFYH01093191">
    <property type="status" value="NOT_ANNOTATED_CDS"/>
    <property type="molecule type" value="Genomic_DNA"/>
</dbReference>